<gene>
    <name evidence="7" type="ORF">PG999_006980</name>
</gene>
<feature type="compositionally biased region" description="Polar residues" evidence="5">
    <location>
        <begin position="288"/>
        <end position="299"/>
    </location>
</feature>
<dbReference type="GO" id="GO:0006511">
    <property type="term" value="P:ubiquitin-dependent protein catabolic process"/>
    <property type="evidence" value="ECO:0007669"/>
    <property type="project" value="TreeGrafter"/>
</dbReference>
<keyword evidence="2 4" id="KW-0863">Zinc-finger</keyword>
<name>A0AAW0QX01_9PEZI</name>
<evidence type="ECO:0000256" key="5">
    <source>
        <dbReference type="SAM" id="MobiDB-lite"/>
    </source>
</evidence>
<comment type="caution">
    <text evidence="7">The sequence shown here is derived from an EMBL/GenBank/DDBJ whole genome shotgun (WGS) entry which is preliminary data.</text>
</comment>
<dbReference type="GO" id="GO:0032183">
    <property type="term" value="F:SUMO binding"/>
    <property type="evidence" value="ECO:0007669"/>
    <property type="project" value="TreeGrafter"/>
</dbReference>
<dbReference type="GO" id="GO:0061630">
    <property type="term" value="F:ubiquitin protein ligase activity"/>
    <property type="evidence" value="ECO:0007669"/>
    <property type="project" value="InterPro"/>
</dbReference>
<protein>
    <recommendedName>
        <fullName evidence="6">RING-type domain-containing protein</fullName>
    </recommendedName>
</protein>
<dbReference type="Gene3D" id="3.30.40.10">
    <property type="entry name" value="Zinc/RING finger domain, C3HC4 (zinc finger)"/>
    <property type="match status" value="1"/>
</dbReference>
<sequence length="590" mass="63829">MSDDEGIFASAMGSYLGPDGYFHTDAIPFSNTGLAFAFETATNTDTDTDNNNYQSRNNSINNLPSFPDTFGSVQTSPDISHPDFPLQVPYSGYFPGFVSQYRSYAAAPTLAQPVQFPQPPPLPLPLPLPDHTFSGNNYHNNHLFCGGVGQSGPLPEVAGLDANWDANSDLNWDSSIQGYRHLSPSSAFFPRREFEPSQGQSPGQGQGQGQVQQQTQQCTCAPLRPLDSVDPQSNSPLPLHSFHHNIDISSNNSDVYHLHNHTHNHSTPTIAGPFLPPTTTQQPPPSLIDQNTSFDSLLSPNIPPAANTAPGLEPETDDFYVSALASANFSLPSLQPPPSSSPFAANRTQTEPTETSLFPQPSFGSEMPPASSSSAGLPTAPRRSRRLSQVVDLTKEESREITLSSSPVPMGPPATTATATRKRRRSSTNASASNATAAVRRTSTSTAQRPAQRRSRGSVRPPSPGESVFGESSPAPQAKEEDLEVLDLSKADEVPKELQKPAIDNRVKLSKFQCVICMDDVSNLTVTHCGHLFCSECLHSALHIDSVKKCCPVCRTKVDIRSTGRNQKSYYHLELKVMTATRKGKQPVGR</sequence>
<dbReference type="GO" id="GO:0140082">
    <property type="term" value="F:SUMO-ubiquitin ligase activity"/>
    <property type="evidence" value="ECO:0007669"/>
    <property type="project" value="TreeGrafter"/>
</dbReference>
<dbReference type="PANTHER" id="PTHR47094">
    <property type="entry name" value="ELFLESS, ISOFORM B"/>
    <property type="match status" value="1"/>
</dbReference>
<dbReference type="InterPro" id="IPR001841">
    <property type="entry name" value="Znf_RING"/>
</dbReference>
<proteinExistence type="predicted"/>
<keyword evidence="3" id="KW-0862">Zinc</keyword>
<dbReference type="PANTHER" id="PTHR47094:SF1">
    <property type="entry name" value="RING-TYPE E3 UBIQUITIN TRANSFERASE"/>
    <property type="match status" value="1"/>
</dbReference>
<evidence type="ECO:0000256" key="2">
    <source>
        <dbReference type="ARBA" id="ARBA00022771"/>
    </source>
</evidence>
<dbReference type="GO" id="GO:0033768">
    <property type="term" value="C:SUMO-targeted ubiquitin ligase complex"/>
    <property type="evidence" value="ECO:0007669"/>
    <property type="project" value="TreeGrafter"/>
</dbReference>
<dbReference type="GO" id="GO:0008270">
    <property type="term" value="F:zinc ion binding"/>
    <property type="evidence" value="ECO:0007669"/>
    <property type="project" value="UniProtKB-KW"/>
</dbReference>
<feature type="domain" description="RING-type" evidence="6">
    <location>
        <begin position="514"/>
        <end position="555"/>
    </location>
</feature>
<dbReference type="InterPro" id="IPR013083">
    <property type="entry name" value="Znf_RING/FYVE/PHD"/>
</dbReference>
<feature type="compositionally biased region" description="Polar residues" evidence="5">
    <location>
        <begin position="346"/>
        <end position="363"/>
    </location>
</feature>
<feature type="region of interest" description="Disordered" evidence="5">
    <location>
        <begin position="190"/>
        <end position="216"/>
    </location>
</feature>
<dbReference type="SMART" id="SM00184">
    <property type="entry name" value="RING"/>
    <property type="match status" value="1"/>
</dbReference>
<dbReference type="AlphaFoldDB" id="A0AAW0QX01"/>
<dbReference type="InterPro" id="IPR017907">
    <property type="entry name" value="Znf_RING_CS"/>
</dbReference>
<dbReference type="EMBL" id="JAQQWP010000006">
    <property type="protein sequence ID" value="KAK8114911.1"/>
    <property type="molecule type" value="Genomic_DNA"/>
</dbReference>
<keyword evidence="1" id="KW-0479">Metal-binding</keyword>
<accession>A0AAW0QX01</accession>
<dbReference type="InterPro" id="IPR049627">
    <property type="entry name" value="SLX8"/>
</dbReference>
<evidence type="ECO:0000256" key="3">
    <source>
        <dbReference type="ARBA" id="ARBA00022833"/>
    </source>
</evidence>
<feature type="region of interest" description="Disordered" evidence="5">
    <location>
        <begin position="332"/>
        <end position="481"/>
    </location>
</feature>
<dbReference type="PROSITE" id="PS50089">
    <property type="entry name" value="ZF_RING_2"/>
    <property type="match status" value="1"/>
</dbReference>
<dbReference type="PROSITE" id="PS00518">
    <property type="entry name" value="ZF_RING_1"/>
    <property type="match status" value="1"/>
</dbReference>
<organism evidence="7 8">
    <name type="scientific">Apiospora kogelbergensis</name>
    <dbReference type="NCBI Taxonomy" id="1337665"/>
    <lineage>
        <taxon>Eukaryota</taxon>
        <taxon>Fungi</taxon>
        <taxon>Dikarya</taxon>
        <taxon>Ascomycota</taxon>
        <taxon>Pezizomycotina</taxon>
        <taxon>Sordariomycetes</taxon>
        <taxon>Xylariomycetidae</taxon>
        <taxon>Amphisphaeriales</taxon>
        <taxon>Apiosporaceae</taxon>
        <taxon>Apiospora</taxon>
    </lineage>
</organism>
<dbReference type="Pfam" id="PF13920">
    <property type="entry name" value="zf-C3HC4_3"/>
    <property type="match status" value="1"/>
</dbReference>
<evidence type="ECO:0000256" key="4">
    <source>
        <dbReference type="PROSITE-ProRule" id="PRU00175"/>
    </source>
</evidence>
<keyword evidence="8" id="KW-1185">Reference proteome</keyword>
<evidence type="ECO:0000313" key="7">
    <source>
        <dbReference type="EMBL" id="KAK8114911.1"/>
    </source>
</evidence>
<dbReference type="SUPFAM" id="SSF57850">
    <property type="entry name" value="RING/U-box"/>
    <property type="match status" value="1"/>
</dbReference>
<feature type="region of interest" description="Disordered" evidence="5">
    <location>
        <begin position="257"/>
        <end position="314"/>
    </location>
</feature>
<evidence type="ECO:0000256" key="1">
    <source>
        <dbReference type="ARBA" id="ARBA00022723"/>
    </source>
</evidence>
<reference evidence="7 8" key="1">
    <citation type="submission" date="2023-01" db="EMBL/GenBank/DDBJ databases">
        <title>Analysis of 21 Apiospora genomes using comparative genomics revels a genus with tremendous synthesis potential of carbohydrate active enzymes and secondary metabolites.</title>
        <authorList>
            <person name="Sorensen T."/>
        </authorList>
    </citation>
    <scope>NUCLEOTIDE SEQUENCE [LARGE SCALE GENOMIC DNA]</scope>
    <source>
        <strain evidence="7 8">CBS 117206</strain>
    </source>
</reference>
<dbReference type="Proteomes" id="UP001392437">
    <property type="component" value="Unassembled WGS sequence"/>
</dbReference>
<evidence type="ECO:0000313" key="8">
    <source>
        <dbReference type="Proteomes" id="UP001392437"/>
    </source>
</evidence>
<feature type="compositionally biased region" description="Low complexity" evidence="5">
    <location>
        <begin position="427"/>
        <end position="447"/>
    </location>
</feature>
<evidence type="ECO:0000259" key="6">
    <source>
        <dbReference type="PROSITE" id="PS50089"/>
    </source>
</evidence>